<dbReference type="GO" id="GO:0009243">
    <property type="term" value="P:O antigen biosynthetic process"/>
    <property type="evidence" value="ECO:0007669"/>
    <property type="project" value="UniProtKB-UniPathway"/>
</dbReference>
<comment type="similarity">
    <text evidence="2 6">Belongs to the dTDP-4-dehydrorhamnose reductase family.</text>
</comment>
<proteinExistence type="inferred from homology"/>
<dbReference type="InterPro" id="IPR036291">
    <property type="entry name" value="NAD(P)-bd_dom_sf"/>
</dbReference>
<feature type="domain" description="RmlD-like substrate binding" evidence="7">
    <location>
        <begin position="1"/>
        <end position="282"/>
    </location>
</feature>
<organism evidence="8 9">
    <name type="scientific">Mangrovimicrobium sediminis</name>
    <dbReference type="NCBI Taxonomy" id="2562682"/>
    <lineage>
        <taxon>Bacteria</taxon>
        <taxon>Pseudomonadati</taxon>
        <taxon>Pseudomonadota</taxon>
        <taxon>Gammaproteobacteria</taxon>
        <taxon>Cellvibrionales</taxon>
        <taxon>Halieaceae</taxon>
        <taxon>Mangrovimicrobium</taxon>
    </lineage>
</organism>
<dbReference type="GO" id="GO:0008831">
    <property type="term" value="F:dTDP-4-dehydrorhamnose reductase activity"/>
    <property type="evidence" value="ECO:0007669"/>
    <property type="project" value="UniProtKB-EC"/>
</dbReference>
<comment type="function">
    <text evidence="6">Catalyzes the reduction of dTDP-6-deoxy-L-lyxo-4-hexulose to yield dTDP-L-rhamnose.</text>
</comment>
<dbReference type="InterPro" id="IPR005913">
    <property type="entry name" value="dTDP_dehydrorham_reduct"/>
</dbReference>
<dbReference type="Proteomes" id="UP000298050">
    <property type="component" value="Unassembled WGS sequence"/>
</dbReference>
<dbReference type="OrthoDB" id="9803892at2"/>
<dbReference type="AlphaFoldDB" id="A0A4Z0M408"/>
<evidence type="ECO:0000259" key="7">
    <source>
        <dbReference type="Pfam" id="PF04321"/>
    </source>
</evidence>
<comment type="cofactor">
    <cofactor evidence="6">
        <name>Mg(2+)</name>
        <dbReference type="ChEBI" id="CHEBI:18420"/>
    </cofactor>
    <text evidence="6">Binds 1 Mg(2+) ion per monomer.</text>
</comment>
<evidence type="ECO:0000256" key="3">
    <source>
        <dbReference type="ARBA" id="ARBA00012929"/>
    </source>
</evidence>
<gene>
    <name evidence="8" type="ORF">E4634_08700</name>
</gene>
<dbReference type="RefSeq" id="WP_135442892.1">
    <property type="nucleotide sequence ID" value="NZ_SRLE01000006.1"/>
</dbReference>
<dbReference type="SUPFAM" id="SSF51735">
    <property type="entry name" value="NAD(P)-binding Rossmann-fold domains"/>
    <property type="match status" value="1"/>
</dbReference>
<evidence type="ECO:0000256" key="6">
    <source>
        <dbReference type="RuleBase" id="RU364082"/>
    </source>
</evidence>
<sequence>MRVLILGSDSPLGRSLTELLVELGRHELVCMTRSASRWKSERHAKKAVRRAQADVVVDIRVEAVADGGQEIVELDLKRARWVAKSCSRDKAALLFVSSARVFSGKLDRMYNEADAPDNDSEIGRLMADAEDVVREHCERHLILRLGPVFASEGANLVTQMLGEMIRGESLVLDNNLRGCPVACTDGARVISAVLDQLSTGAEVWGTYHYCSSETATYYEFAEAILASASQFSDFSADAVELDSLDKAAPPLNRSLDCSRLRNTFAIKQMPWRRSIADQVKTYFQSQTPNSN</sequence>
<dbReference type="GO" id="GO:0019305">
    <property type="term" value="P:dTDP-rhamnose biosynthetic process"/>
    <property type="evidence" value="ECO:0007669"/>
    <property type="project" value="UniProtKB-UniPathway"/>
</dbReference>
<evidence type="ECO:0000256" key="5">
    <source>
        <dbReference type="ARBA" id="ARBA00048200"/>
    </source>
</evidence>
<evidence type="ECO:0000313" key="9">
    <source>
        <dbReference type="Proteomes" id="UP000298050"/>
    </source>
</evidence>
<dbReference type="PANTHER" id="PTHR10491">
    <property type="entry name" value="DTDP-4-DEHYDRORHAMNOSE REDUCTASE"/>
    <property type="match status" value="1"/>
</dbReference>
<keyword evidence="9" id="KW-1185">Reference proteome</keyword>
<dbReference type="Pfam" id="PF04321">
    <property type="entry name" value="RmlD_sub_bind"/>
    <property type="match status" value="1"/>
</dbReference>
<dbReference type="Gene3D" id="3.90.25.10">
    <property type="entry name" value="UDP-galactose 4-epimerase, domain 1"/>
    <property type="match status" value="1"/>
</dbReference>
<dbReference type="UniPathway" id="UPA00124"/>
<evidence type="ECO:0000256" key="4">
    <source>
        <dbReference type="ARBA" id="ARBA00017099"/>
    </source>
</evidence>
<name>A0A4Z0M408_9GAMM</name>
<accession>A0A4Z0M408</accession>
<comment type="pathway">
    <text evidence="1 6">Carbohydrate biosynthesis; dTDP-L-rhamnose biosynthesis.</text>
</comment>
<keyword evidence="6" id="KW-0521">NADP</keyword>
<keyword evidence="6" id="KW-0560">Oxidoreductase</keyword>
<dbReference type="PANTHER" id="PTHR10491:SF4">
    <property type="entry name" value="METHIONINE ADENOSYLTRANSFERASE 2 SUBUNIT BETA"/>
    <property type="match status" value="1"/>
</dbReference>
<comment type="catalytic activity">
    <reaction evidence="5 6">
        <text>dTDP-beta-L-rhamnose + NADP(+) = dTDP-4-dehydro-beta-L-rhamnose + NADPH + H(+)</text>
        <dbReference type="Rhea" id="RHEA:21796"/>
        <dbReference type="ChEBI" id="CHEBI:15378"/>
        <dbReference type="ChEBI" id="CHEBI:57510"/>
        <dbReference type="ChEBI" id="CHEBI:57783"/>
        <dbReference type="ChEBI" id="CHEBI:58349"/>
        <dbReference type="ChEBI" id="CHEBI:62830"/>
        <dbReference type="EC" id="1.1.1.133"/>
    </reaction>
</comment>
<protein>
    <recommendedName>
        <fullName evidence="4 6">dTDP-4-dehydrorhamnose reductase</fullName>
        <ecNumber evidence="3 6">1.1.1.133</ecNumber>
    </recommendedName>
</protein>
<comment type="caution">
    <text evidence="8">The sequence shown here is derived from an EMBL/GenBank/DDBJ whole genome shotgun (WGS) entry which is preliminary data.</text>
</comment>
<evidence type="ECO:0000256" key="1">
    <source>
        <dbReference type="ARBA" id="ARBA00004781"/>
    </source>
</evidence>
<evidence type="ECO:0000313" key="8">
    <source>
        <dbReference type="EMBL" id="TGD74196.1"/>
    </source>
</evidence>
<dbReference type="Gene3D" id="3.40.50.720">
    <property type="entry name" value="NAD(P)-binding Rossmann-like Domain"/>
    <property type="match status" value="1"/>
</dbReference>
<evidence type="ECO:0000256" key="2">
    <source>
        <dbReference type="ARBA" id="ARBA00010944"/>
    </source>
</evidence>
<dbReference type="InterPro" id="IPR029903">
    <property type="entry name" value="RmlD-like-bd"/>
</dbReference>
<dbReference type="EMBL" id="SRLE01000006">
    <property type="protein sequence ID" value="TGD74196.1"/>
    <property type="molecule type" value="Genomic_DNA"/>
</dbReference>
<reference evidence="8 9" key="1">
    <citation type="submission" date="2019-04" db="EMBL/GenBank/DDBJ databases">
        <title>Taxonomy of novel Haliea sp. from mangrove soil of West Coast of India.</title>
        <authorList>
            <person name="Verma A."/>
            <person name="Kumar P."/>
            <person name="Krishnamurthi S."/>
        </authorList>
    </citation>
    <scope>NUCLEOTIDE SEQUENCE [LARGE SCALE GENOMIC DNA]</scope>
    <source>
        <strain evidence="8 9">SAOS-164</strain>
    </source>
</reference>
<dbReference type="EC" id="1.1.1.133" evidence="3 6"/>
<dbReference type="UniPathway" id="UPA00281"/>